<feature type="region of interest" description="Disordered" evidence="1">
    <location>
        <begin position="246"/>
        <end position="283"/>
    </location>
</feature>
<dbReference type="AlphaFoldDB" id="A0A3M9Y4C1"/>
<evidence type="ECO:0000256" key="1">
    <source>
        <dbReference type="SAM" id="MobiDB-lite"/>
    </source>
</evidence>
<dbReference type="PANTHER" id="PTHR42032:SF1">
    <property type="entry name" value="YALI0E30679P"/>
    <property type="match status" value="1"/>
</dbReference>
<evidence type="ECO:0000313" key="3">
    <source>
        <dbReference type="Proteomes" id="UP000267145"/>
    </source>
</evidence>
<dbReference type="STRING" id="1051616.A0A3M9Y4C1"/>
<reference evidence="2 3" key="1">
    <citation type="submission" date="2018-10" db="EMBL/GenBank/DDBJ databases">
        <title>Genome sequence of Verticillium nonalfalfae VnAa140.</title>
        <authorList>
            <person name="Stajich J.E."/>
            <person name="Kasson M.T."/>
        </authorList>
    </citation>
    <scope>NUCLEOTIDE SEQUENCE [LARGE SCALE GENOMIC DNA]</scope>
    <source>
        <strain evidence="2 3">VnAa140</strain>
    </source>
</reference>
<gene>
    <name evidence="2" type="ORF">D7B24_008593</name>
</gene>
<dbReference type="GeneID" id="39612282"/>
<dbReference type="Proteomes" id="UP000267145">
    <property type="component" value="Unassembled WGS sequence"/>
</dbReference>
<dbReference type="EMBL" id="RBVV01000079">
    <property type="protein sequence ID" value="RNJ55369.1"/>
    <property type="molecule type" value="Genomic_DNA"/>
</dbReference>
<protein>
    <submittedName>
        <fullName evidence="2">Uncharacterized protein</fullName>
    </submittedName>
</protein>
<feature type="compositionally biased region" description="Low complexity" evidence="1">
    <location>
        <begin position="404"/>
        <end position="420"/>
    </location>
</feature>
<accession>A0A3M9Y4C1</accession>
<feature type="region of interest" description="Disordered" evidence="1">
    <location>
        <begin position="527"/>
        <end position="557"/>
    </location>
</feature>
<dbReference type="PANTHER" id="PTHR42032">
    <property type="entry name" value="YALI0E30679P"/>
    <property type="match status" value="1"/>
</dbReference>
<keyword evidence="3" id="KW-1185">Reference proteome</keyword>
<comment type="caution">
    <text evidence="2">The sequence shown here is derived from an EMBL/GenBank/DDBJ whole genome shotgun (WGS) entry which is preliminary data.</text>
</comment>
<feature type="region of interest" description="Disordered" evidence="1">
    <location>
        <begin position="393"/>
        <end position="423"/>
    </location>
</feature>
<evidence type="ECO:0000313" key="2">
    <source>
        <dbReference type="EMBL" id="RNJ55369.1"/>
    </source>
</evidence>
<dbReference type="RefSeq" id="XP_028493527.1">
    <property type="nucleotide sequence ID" value="XM_028642679.1"/>
</dbReference>
<sequence>MRGRIQAEATYLPSDIPPPLGASDSDFLPIIITLPLSDVPTPTPATALPARQPFRRPRPPVFEADAATVHATNVTRHHQVMSDDSPPRARPPPPTLPNMTNTTTVKSPPPPHNGHAIRRANTIDESYRRPRSSFTSAAATASGPYDVPRRRDSTLSDYSLGDAGDLFNPKPLGHQPSAEDGSKWTHLPIAFALLPAVGGILFQNGSAIVTDVMLLGLSAVFLHWSVTQPWSWYHSAQEVRLHEELSSSLAVDDESDPDPTSETEPADASSAETKPEAKRRTSTDATSDALAELYLHEVLALASCFFFPILGAYLLHTIRAQLSRPSEGLVSNYNLSIFLLAAELRPMSHMIRLVQSRTLRLQRYVHENPYSQVAANSTHIATLQERIEALEARPPSATTSGTSQKQQQNGAAEQKQQQAALSRDVRNAIQPELDALNRAVRRYEKKATVLAMQTESRFAMLDARLSDALALAAAAAKNSAAQPSLLRWLTESAWNLCLLPFRALTSVLLLPFRTLLGLLKRQKRVPDKMSRSARSVRPSSGQSRSGSDRPLSRLSRR</sequence>
<feature type="compositionally biased region" description="Acidic residues" evidence="1">
    <location>
        <begin position="251"/>
        <end position="265"/>
    </location>
</feature>
<organism evidence="2 3">
    <name type="scientific">Verticillium nonalfalfae</name>
    <dbReference type="NCBI Taxonomy" id="1051616"/>
    <lineage>
        <taxon>Eukaryota</taxon>
        <taxon>Fungi</taxon>
        <taxon>Dikarya</taxon>
        <taxon>Ascomycota</taxon>
        <taxon>Pezizomycotina</taxon>
        <taxon>Sordariomycetes</taxon>
        <taxon>Hypocreomycetidae</taxon>
        <taxon>Glomerellales</taxon>
        <taxon>Plectosphaerellaceae</taxon>
        <taxon>Verticillium</taxon>
    </lineage>
</organism>
<proteinExistence type="predicted"/>
<feature type="region of interest" description="Disordered" evidence="1">
    <location>
        <begin position="77"/>
        <end position="180"/>
    </location>
</feature>
<feature type="compositionally biased region" description="Basic and acidic residues" evidence="1">
    <location>
        <begin position="273"/>
        <end position="282"/>
    </location>
</feature>
<name>A0A3M9Y4C1_9PEZI</name>
<feature type="compositionally biased region" description="Low complexity" evidence="1">
    <location>
        <begin position="132"/>
        <end position="142"/>
    </location>
</feature>